<dbReference type="GO" id="GO:0016874">
    <property type="term" value="F:ligase activity"/>
    <property type="evidence" value="ECO:0007669"/>
    <property type="project" value="UniProtKB-KW"/>
</dbReference>
<keyword evidence="7" id="KW-1185">Reference proteome</keyword>
<dbReference type="SUPFAM" id="SSF56059">
    <property type="entry name" value="Glutathione synthetase ATP-binding domain-like"/>
    <property type="match status" value="1"/>
</dbReference>
<dbReference type="PROSITE" id="PS50975">
    <property type="entry name" value="ATP_GRASP"/>
    <property type="match status" value="1"/>
</dbReference>
<name>A0A2S6GKH2_9PSEU</name>
<keyword evidence="2 4" id="KW-0547">Nucleotide-binding</keyword>
<evidence type="ECO:0000259" key="5">
    <source>
        <dbReference type="PROSITE" id="PS50975"/>
    </source>
</evidence>
<gene>
    <name evidence="6" type="ORF">CLV40_113135</name>
</gene>
<dbReference type="Gene3D" id="3.30.470.20">
    <property type="entry name" value="ATP-grasp fold, B domain"/>
    <property type="match status" value="1"/>
</dbReference>
<dbReference type="RefSeq" id="WP_104481071.1">
    <property type="nucleotide sequence ID" value="NZ_CP154825.1"/>
</dbReference>
<dbReference type="Gene3D" id="3.30.1490.20">
    <property type="entry name" value="ATP-grasp fold, A domain"/>
    <property type="match status" value="1"/>
</dbReference>
<evidence type="ECO:0000256" key="3">
    <source>
        <dbReference type="ARBA" id="ARBA00022840"/>
    </source>
</evidence>
<keyword evidence="3 4" id="KW-0067">ATP-binding</keyword>
<sequence length="426" mass="45623">MSTLLLVGGTDETVVKAKDLGLAVLLLQHPTKVTPVQEAAADVLRVVDFTRWAAVEPVVEELWDIHGFDAVVSLTEPGLDNAGRINDRYGLGGTGLDVTRRFRDKLAMRAHLARHDPDAVGAEPLEQRTDLDAFAARYGYPFIVKPTDATAGIGVLRVDGPADLDRAWALVARLRGTRTDRVSTLFVLGEFLMEQYLDGPEYSVETFSFAGRHVVVAVTEKFSDPDCYAELGHAVPARISADDEDRIRAEVPRFLTEMGLRDGVAHTEVRVGSRGVAVIESHNRVAGDAIPELVQAAYGVDLVSYSVGWPFGLVPQLPDRPVAYAGASTRAVVGEPGVVTSVDGVTAATVQDGVLVVRISAKPGDEVRALRDNWDRLGLVAVAAEDTDAALEAAARLVDEVLDIRVQTPAGARRARVAGIAEAVSV</sequence>
<protein>
    <submittedName>
        <fullName evidence="6">Biotin carboxylase</fullName>
    </submittedName>
</protein>
<dbReference type="GO" id="GO:0046872">
    <property type="term" value="F:metal ion binding"/>
    <property type="evidence" value="ECO:0007669"/>
    <property type="project" value="InterPro"/>
</dbReference>
<dbReference type="Pfam" id="PF18603">
    <property type="entry name" value="LAL_C2"/>
    <property type="match status" value="1"/>
</dbReference>
<dbReference type="InterPro" id="IPR013815">
    <property type="entry name" value="ATP_grasp_subdomain_1"/>
</dbReference>
<dbReference type="PANTHER" id="PTHR43585">
    <property type="entry name" value="FUMIPYRROLE BIOSYNTHESIS PROTEIN C"/>
    <property type="match status" value="1"/>
</dbReference>
<dbReference type="Pfam" id="PF13535">
    <property type="entry name" value="ATP-grasp_4"/>
    <property type="match status" value="1"/>
</dbReference>
<comment type="caution">
    <text evidence="6">The sequence shown here is derived from an EMBL/GenBank/DDBJ whole genome shotgun (WGS) entry which is preliminary data.</text>
</comment>
<dbReference type="OrthoDB" id="6964321at2"/>
<accession>A0A2S6GKH2</accession>
<dbReference type="EMBL" id="PTIX01000013">
    <property type="protein sequence ID" value="PPK65651.1"/>
    <property type="molecule type" value="Genomic_DNA"/>
</dbReference>
<dbReference type="InterPro" id="IPR011761">
    <property type="entry name" value="ATP-grasp"/>
</dbReference>
<keyword evidence="1" id="KW-0436">Ligase</keyword>
<organism evidence="6 7">
    <name type="scientific">Actinokineospora auranticolor</name>
    <dbReference type="NCBI Taxonomy" id="155976"/>
    <lineage>
        <taxon>Bacteria</taxon>
        <taxon>Bacillati</taxon>
        <taxon>Actinomycetota</taxon>
        <taxon>Actinomycetes</taxon>
        <taxon>Pseudonocardiales</taxon>
        <taxon>Pseudonocardiaceae</taxon>
        <taxon>Actinokineospora</taxon>
    </lineage>
</organism>
<dbReference type="InterPro" id="IPR052032">
    <property type="entry name" value="ATP-dep_AA_Ligase"/>
</dbReference>
<dbReference type="PANTHER" id="PTHR43585:SF2">
    <property type="entry name" value="ATP-GRASP ENZYME FSQD"/>
    <property type="match status" value="1"/>
</dbReference>
<proteinExistence type="predicted"/>
<evidence type="ECO:0000256" key="2">
    <source>
        <dbReference type="ARBA" id="ARBA00022741"/>
    </source>
</evidence>
<reference evidence="6 7" key="1">
    <citation type="submission" date="2018-02" db="EMBL/GenBank/DDBJ databases">
        <title>Genomic Encyclopedia of Archaeal and Bacterial Type Strains, Phase II (KMG-II): from individual species to whole genera.</title>
        <authorList>
            <person name="Goeker M."/>
        </authorList>
    </citation>
    <scope>NUCLEOTIDE SEQUENCE [LARGE SCALE GENOMIC DNA]</scope>
    <source>
        <strain evidence="6 7">YU 961-1</strain>
    </source>
</reference>
<evidence type="ECO:0000256" key="1">
    <source>
        <dbReference type="ARBA" id="ARBA00022598"/>
    </source>
</evidence>
<evidence type="ECO:0000313" key="6">
    <source>
        <dbReference type="EMBL" id="PPK65651.1"/>
    </source>
</evidence>
<dbReference type="InterPro" id="IPR040570">
    <property type="entry name" value="LAL_C2"/>
</dbReference>
<evidence type="ECO:0000256" key="4">
    <source>
        <dbReference type="PROSITE-ProRule" id="PRU00409"/>
    </source>
</evidence>
<dbReference type="Proteomes" id="UP000239203">
    <property type="component" value="Unassembled WGS sequence"/>
</dbReference>
<dbReference type="GO" id="GO:0005524">
    <property type="term" value="F:ATP binding"/>
    <property type="evidence" value="ECO:0007669"/>
    <property type="project" value="UniProtKB-UniRule"/>
</dbReference>
<feature type="domain" description="ATP-grasp" evidence="5">
    <location>
        <begin position="109"/>
        <end position="311"/>
    </location>
</feature>
<evidence type="ECO:0000313" key="7">
    <source>
        <dbReference type="Proteomes" id="UP000239203"/>
    </source>
</evidence>
<dbReference type="AlphaFoldDB" id="A0A2S6GKH2"/>
<dbReference type="Gene3D" id="3.40.50.20">
    <property type="match status" value="1"/>
</dbReference>